<dbReference type="Proteomes" id="UP001215598">
    <property type="component" value="Unassembled WGS sequence"/>
</dbReference>
<evidence type="ECO:0000256" key="1">
    <source>
        <dbReference type="SAM" id="SignalP"/>
    </source>
</evidence>
<reference evidence="2" key="1">
    <citation type="submission" date="2023-03" db="EMBL/GenBank/DDBJ databases">
        <title>Massive genome expansion in bonnet fungi (Mycena s.s.) driven by repeated elements and novel gene families across ecological guilds.</title>
        <authorList>
            <consortium name="Lawrence Berkeley National Laboratory"/>
            <person name="Harder C.B."/>
            <person name="Miyauchi S."/>
            <person name="Viragh M."/>
            <person name="Kuo A."/>
            <person name="Thoen E."/>
            <person name="Andreopoulos B."/>
            <person name="Lu D."/>
            <person name="Skrede I."/>
            <person name="Drula E."/>
            <person name="Henrissat B."/>
            <person name="Morin E."/>
            <person name="Kohler A."/>
            <person name="Barry K."/>
            <person name="LaButti K."/>
            <person name="Morin E."/>
            <person name="Salamov A."/>
            <person name="Lipzen A."/>
            <person name="Mereny Z."/>
            <person name="Hegedus B."/>
            <person name="Baldrian P."/>
            <person name="Stursova M."/>
            <person name="Weitz H."/>
            <person name="Taylor A."/>
            <person name="Grigoriev I.V."/>
            <person name="Nagy L.G."/>
            <person name="Martin F."/>
            <person name="Kauserud H."/>
        </authorList>
    </citation>
    <scope>NUCLEOTIDE SEQUENCE</scope>
    <source>
        <strain evidence="2">CBHHK182m</strain>
    </source>
</reference>
<sequence length="182" mass="19044">MHSIKLLCVLFTLTSTTCSATALTALCSAGGVSCTGGGTCCSKICSGNLCTPAPGDPCTPSGGVCFPAENICCSKVCDVNAVSAHCQQRFISMLEGLPVADLPGKYFFTHEKHKWEWAAYTRDSTCSGMVLLVSPRLGLVPSGSYDIHPRSSFTATAQKAERQVPIAGNLANFRVNGNSTAL</sequence>
<proteinExistence type="predicted"/>
<evidence type="ECO:0000313" key="2">
    <source>
        <dbReference type="EMBL" id="KAJ7731363.1"/>
    </source>
</evidence>
<gene>
    <name evidence="2" type="ORF">B0H16DRAFT_1469134</name>
</gene>
<name>A0AAD7HZ26_9AGAR</name>
<protein>
    <submittedName>
        <fullName evidence="2">Uncharacterized protein</fullName>
    </submittedName>
</protein>
<comment type="caution">
    <text evidence="2">The sequence shown here is derived from an EMBL/GenBank/DDBJ whole genome shotgun (WGS) entry which is preliminary data.</text>
</comment>
<dbReference type="EMBL" id="JARKIB010000153">
    <property type="protein sequence ID" value="KAJ7731363.1"/>
    <property type="molecule type" value="Genomic_DNA"/>
</dbReference>
<accession>A0AAD7HZ26</accession>
<feature type="chain" id="PRO_5042242365" evidence="1">
    <location>
        <begin position="21"/>
        <end position="182"/>
    </location>
</feature>
<dbReference type="PROSITE" id="PS51257">
    <property type="entry name" value="PROKAR_LIPOPROTEIN"/>
    <property type="match status" value="1"/>
</dbReference>
<organism evidence="2 3">
    <name type="scientific">Mycena metata</name>
    <dbReference type="NCBI Taxonomy" id="1033252"/>
    <lineage>
        <taxon>Eukaryota</taxon>
        <taxon>Fungi</taxon>
        <taxon>Dikarya</taxon>
        <taxon>Basidiomycota</taxon>
        <taxon>Agaricomycotina</taxon>
        <taxon>Agaricomycetes</taxon>
        <taxon>Agaricomycetidae</taxon>
        <taxon>Agaricales</taxon>
        <taxon>Marasmiineae</taxon>
        <taxon>Mycenaceae</taxon>
        <taxon>Mycena</taxon>
    </lineage>
</organism>
<dbReference type="AlphaFoldDB" id="A0AAD7HZ26"/>
<feature type="signal peptide" evidence="1">
    <location>
        <begin position="1"/>
        <end position="20"/>
    </location>
</feature>
<evidence type="ECO:0000313" key="3">
    <source>
        <dbReference type="Proteomes" id="UP001215598"/>
    </source>
</evidence>
<keyword evidence="1" id="KW-0732">Signal</keyword>
<keyword evidence="3" id="KW-1185">Reference proteome</keyword>